<dbReference type="GO" id="GO:0016787">
    <property type="term" value="F:hydrolase activity"/>
    <property type="evidence" value="ECO:0007669"/>
    <property type="project" value="UniProtKB-KW"/>
</dbReference>
<evidence type="ECO:0000256" key="2">
    <source>
        <dbReference type="ARBA" id="ARBA00022722"/>
    </source>
</evidence>
<feature type="domain" description="PIN" evidence="6">
    <location>
        <begin position="1"/>
        <end position="141"/>
    </location>
</feature>
<evidence type="ECO:0000313" key="8">
    <source>
        <dbReference type="Proteomes" id="UP001139035"/>
    </source>
</evidence>
<evidence type="ECO:0000256" key="4">
    <source>
        <dbReference type="ARBA" id="ARBA00022801"/>
    </source>
</evidence>
<feature type="binding site" evidence="5">
    <location>
        <position position="4"/>
    </location>
    <ligand>
        <name>Mg(2+)</name>
        <dbReference type="ChEBI" id="CHEBI:18420"/>
    </ligand>
</feature>
<dbReference type="GO" id="GO:0090729">
    <property type="term" value="F:toxin activity"/>
    <property type="evidence" value="ECO:0007669"/>
    <property type="project" value="UniProtKB-KW"/>
</dbReference>
<keyword evidence="3 5" id="KW-0479">Metal-binding</keyword>
<dbReference type="RefSeq" id="WP_233719138.1">
    <property type="nucleotide sequence ID" value="NZ_JAJUWU010000007.1"/>
</dbReference>
<evidence type="ECO:0000256" key="1">
    <source>
        <dbReference type="ARBA" id="ARBA00022649"/>
    </source>
</evidence>
<dbReference type="InterPro" id="IPR029060">
    <property type="entry name" value="PIN-like_dom_sf"/>
</dbReference>
<dbReference type="EC" id="3.1.-.-" evidence="5"/>
<protein>
    <recommendedName>
        <fullName evidence="5">Ribonuclease VapC</fullName>
        <shortName evidence="5">RNase VapC</shortName>
        <ecNumber evidence="5">3.1.-.-</ecNumber>
    </recommendedName>
    <alternativeName>
        <fullName evidence="5">Toxin VapC</fullName>
    </alternativeName>
</protein>
<accession>A0A9X1P2A4</accession>
<gene>
    <name evidence="5" type="primary">vapC</name>
    <name evidence="7" type="ORF">LZD57_08255</name>
</gene>
<keyword evidence="2 5" id="KW-0540">Nuclease</keyword>
<organism evidence="7 8">
    <name type="scientific">Jiella avicenniae</name>
    <dbReference type="NCBI Taxonomy" id="2907202"/>
    <lineage>
        <taxon>Bacteria</taxon>
        <taxon>Pseudomonadati</taxon>
        <taxon>Pseudomonadota</taxon>
        <taxon>Alphaproteobacteria</taxon>
        <taxon>Hyphomicrobiales</taxon>
        <taxon>Aurantimonadaceae</taxon>
        <taxon>Jiella</taxon>
    </lineage>
</organism>
<dbReference type="Pfam" id="PF01850">
    <property type="entry name" value="PIN"/>
    <property type="match status" value="1"/>
</dbReference>
<dbReference type="EMBL" id="JAJUWU010000007">
    <property type="protein sequence ID" value="MCE7027981.1"/>
    <property type="molecule type" value="Genomic_DNA"/>
</dbReference>
<dbReference type="InterPro" id="IPR022907">
    <property type="entry name" value="VapC_family"/>
</dbReference>
<comment type="cofactor">
    <cofactor evidence="5">
        <name>Mg(2+)</name>
        <dbReference type="ChEBI" id="CHEBI:18420"/>
    </cofactor>
</comment>
<evidence type="ECO:0000256" key="5">
    <source>
        <dbReference type="HAMAP-Rule" id="MF_00265"/>
    </source>
</evidence>
<dbReference type="GO" id="GO:0000287">
    <property type="term" value="F:magnesium ion binding"/>
    <property type="evidence" value="ECO:0007669"/>
    <property type="project" value="UniProtKB-UniRule"/>
</dbReference>
<dbReference type="HAMAP" id="MF_00265">
    <property type="entry name" value="VapC_Nob1"/>
    <property type="match status" value="1"/>
</dbReference>
<evidence type="ECO:0000259" key="6">
    <source>
        <dbReference type="Pfam" id="PF01850"/>
    </source>
</evidence>
<sequence>MLVDASAIVALLAREAGADEVRRRLSAATSTLYVCSITIFEATLALARAKSPVGRYYQPRPEQAEIHRALRVVLAFLKANDIREKAVDAAIVTAAVEAAAIYGKAVGHAADLNFGDCLVYASAKALDVPLLYIGNDFAKTDLA</sequence>
<keyword evidence="8" id="KW-1185">Reference proteome</keyword>
<dbReference type="InterPro" id="IPR002716">
    <property type="entry name" value="PIN_dom"/>
</dbReference>
<dbReference type="CDD" id="cd09871">
    <property type="entry name" value="PIN_MtVapC28-VapC30-like"/>
    <property type="match status" value="1"/>
</dbReference>
<keyword evidence="4 5" id="KW-0378">Hydrolase</keyword>
<name>A0A9X1P2A4_9HYPH</name>
<evidence type="ECO:0000256" key="3">
    <source>
        <dbReference type="ARBA" id="ARBA00022723"/>
    </source>
</evidence>
<reference evidence="7" key="1">
    <citation type="submission" date="2022-01" db="EMBL/GenBank/DDBJ databases">
        <title>Jiella avicenniae sp. nov., a novel endophytic bacterium isolated from bark of Avicennia marina.</title>
        <authorList>
            <person name="Tuo L."/>
        </authorList>
    </citation>
    <scope>NUCLEOTIDE SEQUENCE</scope>
    <source>
        <strain evidence="7">CBK1P-4</strain>
    </source>
</reference>
<keyword evidence="1 5" id="KW-1277">Toxin-antitoxin system</keyword>
<proteinExistence type="inferred from homology"/>
<feature type="binding site" evidence="5">
    <location>
        <position position="116"/>
    </location>
    <ligand>
        <name>Mg(2+)</name>
        <dbReference type="ChEBI" id="CHEBI:18420"/>
    </ligand>
</feature>
<dbReference type="Proteomes" id="UP001139035">
    <property type="component" value="Unassembled WGS sequence"/>
</dbReference>
<keyword evidence="5" id="KW-0460">Magnesium</keyword>
<keyword evidence="5" id="KW-0800">Toxin</keyword>
<dbReference type="SUPFAM" id="SSF88723">
    <property type="entry name" value="PIN domain-like"/>
    <property type="match status" value="1"/>
</dbReference>
<comment type="function">
    <text evidence="5">Toxic component of a toxin-antitoxin (TA) system. An RNase.</text>
</comment>
<dbReference type="GO" id="GO:0004540">
    <property type="term" value="F:RNA nuclease activity"/>
    <property type="evidence" value="ECO:0007669"/>
    <property type="project" value="InterPro"/>
</dbReference>
<dbReference type="AlphaFoldDB" id="A0A9X1P2A4"/>
<comment type="similarity">
    <text evidence="5">Belongs to the PINc/VapC protein family.</text>
</comment>
<evidence type="ECO:0000313" key="7">
    <source>
        <dbReference type="EMBL" id="MCE7027981.1"/>
    </source>
</evidence>
<comment type="caution">
    <text evidence="7">The sequence shown here is derived from an EMBL/GenBank/DDBJ whole genome shotgun (WGS) entry which is preliminary data.</text>
</comment>
<dbReference type="Gene3D" id="3.40.50.1010">
    <property type="entry name" value="5'-nuclease"/>
    <property type="match status" value="1"/>
</dbReference>